<name>A0A5B2V9V3_9HYPH</name>
<dbReference type="PANTHER" id="PTHR43420">
    <property type="entry name" value="ACETYLTRANSFERASE"/>
    <property type="match status" value="1"/>
</dbReference>
<evidence type="ECO:0000256" key="2">
    <source>
        <dbReference type="ARBA" id="ARBA00023315"/>
    </source>
</evidence>
<gene>
    <name evidence="4" type="ORF">F0L46_18385</name>
</gene>
<dbReference type="Pfam" id="PF00583">
    <property type="entry name" value="Acetyltransf_1"/>
    <property type="match status" value="1"/>
</dbReference>
<dbReference type="AlphaFoldDB" id="A0A5B2V9V3"/>
<dbReference type="PANTHER" id="PTHR43420:SF44">
    <property type="entry name" value="ACETYLTRANSFERASE YPEA"/>
    <property type="match status" value="1"/>
</dbReference>
<dbReference type="InterPro" id="IPR050680">
    <property type="entry name" value="YpeA/RimI_acetyltransf"/>
</dbReference>
<evidence type="ECO:0000313" key="5">
    <source>
        <dbReference type="Proteomes" id="UP000323142"/>
    </source>
</evidence>
<dbReference type="RefSeq" id="WP_149820224.1">
    <property type="nucleotide sequence ID" value="NZ_VUOA01000033.1"/>
</dbReference>
<keyword evidence="1 4" id="KW-0808">Transferase</keyword>
<dbReference type="GO" id="GO:0016747">
    <property type="term" value="F:acyltransferase activity, transferring groups other than amino-acyl groups"/>
    <property type="evidence" value="ECO:0007669"/>
    <property type="project" value="InterPro"/>
</dbReference>
<feature type="domain" description="N-acetyltransferase" evidence="3">
    <location>
        <begin position="11"/>
        <end position="159"/>
    </location>
</feature>
<keyword evidence="2" id="KW-0012">Acyltransferase</keyword>
<reference evidence="4 5" key="1">
    <citation type="submission" date="2019-09" db="EMBL/GenBank/DDBJ databases">
        <title>Salinarimonas rosea gen. nov., sp. nov., a new member of the a-2 subgroup of the Proteobacteria.</title>
        <authorList>
            <person name="Liu J."/>
        </authorList>
    </citation>
    <scope>NUCLEOTIDE SEQUENCE [LARGE SCALE GENOMIC DNA]</scope>
    <source>
        <strain evidence="4 5">BN140002</strain>
    </source>
</reference>
<sequence>MLSGWLQKPPPQIGPVEVRHAERLAAIHAGAFARPWSAIDFERLLAERAVLADGLFPGRGDNPGGFVLSRRVLDEAEILTVALDPSLRGRRCAAPLLRRHLDALNARGVRRVHLEVDEDNQPALALYRRLGFIETGRRAGYYAKPDGSRATALTMSVEL</sequence>
<dbReference type="EMBL" id="VUOA01000033">
    <property type="protein sequence ID" value="KAA2235791.1"/>
    <property type="molecule type" value="Genomic_DNA"/>
</dbReference>
<keyword evidence="5" id="KW-1185">Reference proteome</keyword>
<comment type="caution">
    <text evidence="4">The sequence shown here is derived from an EMBL/GenBank/DDBJ whole genome shotgun (WGS) entry which is preliminary data.</text>
</comment>
<accession>A0A5B2V9V3</accession>
<dbReference type="InterPro" id="IPR000182">
    <property type="entry name" value="GNAT_dom"/>
</dbReference>
<dbReference type="Gene3D" id="3.40.630.30">
    <property type="match status" value="1"/>
</dbReference>
<dbReference type="InterPro" id="IPR016181">
    <property type="entry name" value="Acyl_CoA_acyltransferase"/>
</dbReference>
<organism evidence="4 5">
    <name type="scientific">Salinarimonas soli</name>
    <dbReference type="NCBI Taxonomy" id="1638099"/>
    <lineage>
        <taxon>Bacteria</taxon>
        <taxon>Pseudomonadati</taxon>
        <taxon>Pseudomonadota</taxon>
        <taxon>Alphaproteobacteria</taxon>
        <taxon>Hyphomicrobiales</taxon>
        <taxon>Salinarimonadaceae</taxon>
        <taxon>Salinarimonas</taxon>
    </lineage>
</organism>
<dbReference type="Proteomes" id="UP000323142">
    <property type="component" value="Unassembled WGS sequence"/>
</dbReference>
<reference evidence="4 5" key="2">
    <citation type="submission" date="2019-09" db="EMBL/GenBank/DDBJ databases">
        <authorList>
            <person name="Jin C."/>
        </authorList>
    </citation>
    <scope>NUCLEOTIDE SEQUENCE [LARGE SCALE GENOMIC DNA]</scope>
    <source>
        <strain evidence="4 5">BN140002</strain>
    </source>
</reference>
<dbReference type="PROSITE" id="PS51186">
    <property type="entry name" value="GNAT"/>
    <property type="match status" value="1"/>
</dbReference>
<protein>
    <submittedName>
        <fullName evidence="4">GNAT family N-acetyltransferase</fullName>
    </submittedName>
</protein>
<evidence type="ECO:0000313" key="4">
    <source>
        <dbReference type="EMBL" id="KAA2235791.1"/>
    </source>
</evidence>
<dbReference type="OrthoDB" id="9804026at2"/>
<proteinExistence type="predicted"/>
<dbReference type="SUPFAM" id="SSF55729">
    <property type="entry name" value="Acyl-CoA N-acyltransferases (Nat)"/>
    <property type="match status" value="1"/>
</dbReference>
<evidence type="ECO:0000259" key="3">
    <source>
        <dbReference type="PROSITE" id="PS51186"/>
    </source>
</evidence>
<evidence type="ECO:0000256" key="1">
    <source>
        <dbReference type="ARBA" id="ARBA00022679"/>
    </source>
</evidence>